<organism evidence="1 2">
    <name type="scientific">Vaccinium darrowii</name>
    <dbReference type="NCBI Taxonomy" id="229202"/>
    <lineage>
        <taxon>Eukaryota</taxon>
        <taxon>Viridiplantae</taxon>
        <taxon>Streptophyta</taxon>
        <taxon>Embryophyta</taxon>
        <taxon>Tracheophyta</taxon>
        <taxon>Spermatophyta</taxon>
        <taxon>Magnoliopsida</taxon>
        <taxon>eudicotyledons</taxon>
        <taxon>Gunneridae</taxon>
        <taxon>Pentapetalae</taxon>
        <taxon>asterids</taxon>
        <taxon>Ericales</taxon>
        <taxon>Ericaceae</taxon>
        <taxon>Vaccinioideae</taxon>
        <taxon>Vaccinieae</taxon>
        <taxon>Vaccinium</taxon>
    </lineage>
</organism>
<reference evidence="1 2" key="1">
    <citation type="journal article" date="2021" name="Hortic Res">
        <title>High-quality reference genome and annotation aids understanding of berry development for evergreen blueberry (Vaccinium darrowii).</title>
        <authorList>
            <person name="Yu J."/>
            <person name="Hulse-Kemp A.M."/>
            <person name="Babiker E."/>
            <person name="Staton M."/>
        </authorList>
    </citation>
    <scope>NUCLEOTIDE SEQUENCE [LARGE SCALE GENOMIC DNA]</scope>
    <source>
        <strain evidence="2">cv. NJ 8807/NJ 8810</strain>
        <tissue evidence="1">Young leaf</tissue>
    </source>
</reference>
<dbReference type="Proteomes" id="UP000828048">
    <property type="component" value="Chromosome 5"/>
</dbReference>
<protein>
    <submittedName>
        <fullName evidence="1">Uncharacterized protein</fullName>
    </submittedName>
</protein>
<sequence length="371" mass="41456">MELLYASLLASFLVLIIYLSQQYFLSYKNHKSGGNANLPPGKTGFPAIGESFELISTGWKGHPEKFILDRIAKYSSYVFRTSLAGSPAVIFCGPNGHKFLFSNENNLVDVWFPPTLDKLFPYIMKTSSKEERFKFKQMLPNFFKPAAFQGYIGIMDNIAHRHFVIDWEIRRDNVVVSPLTKSYTFWLAFRLFVSVEDPNHVAGLKKPFGLLAAGILSFPINLPGTTFNRAIKASNFIRKELLVIIKQRKTDLAEGKASPAQDILSHMLVLSDDNGKFMHEEDVADKILGVLIGGYDTVSSVCTSIVKYLAELPEVYQRVYRAGNGHGEGGAAEGCHDVGRGRAGGLKWKSYDGGKCERIDLFREPVVRVGR</sequence>
<accession>A0ACB7XXA1</accession>
<dbReference type="EMBL" id="CM037155">
    <property type="protein sequence ID" value="KAH7845847.1"/>
    <property type="molecule type" value="Genomic_DNA"/>
</dbReference>
<keyword evidence="2" id="KW-1185">Reference proteome</keyword>
<evidence type="ECO:0000313" key="1">
    <source>
        <dbReference type="EMBL" id="KAH7845847.1"/>
    </source>
</evidence>
<gene>
    <name evidence="1" type="ORF">Vadar_006677</name>
</gene>
<evidence type="ECO:0000313" key="2">
    <source>
        <dbReference type="Proteomes" id="UP000828048"/>
    </source>
</evidence>
<name>A0ACB7XXA1_9ERIC</name>
<comment type="caution">
    <text evidence="1">The sequence shown here is derived from an EMBL/GenBank/DDBJ whole genome shotgun (WGS) entry which is preliminary data.</text>
</comment>
<proteinExistence type="predicted"/>